<dbReference type="Gene3D" id="1.10.238.10">
    <property type="entry name" value="EF-hand"/>
    <property type="match status" value="1"/>
</dbReference>
<proteinExistence type="predicted"/>
<dbReference type="Pfam" id="PF03451">
    <property type="entry name" value="HELP"/>
    <property type="match status" value="1"/>
</dbReference>
<dbReference type="InterPro" id="IPR001680">
    <property type="entry name" value="WD40_rpt"/>
</dbReference>
<dbReference type="InterPro" id="IPR015943">
    <property type="entry name" value="WD40/YVTN_repeat-like_dom_sf"/>
</dbReference>
<gene>
    <name evidence="8" type="ORF">PC110_g5246</name>
    <name evidence="7" type="ORF">PC115_g3235</name>
</gene>
<dbReference type="OrthoDB" id="47802at2759"/>
<organism evidence="8 9">
    <name type="scientific">Phytophthora cactorum</name>
    <dbReference type="NCBI Taxonomy" id="29920"/>
    <lineage>
        <taxon>Eukaryota</taxon>
        <taxon>Sar</taxon>
        <taxon>Stramenopiles</taxon>
        <taxon>Oomycota</taxon>
        <taxon>Peronosporomycetes</taxon>
        <taxon>Peronosporales</taxon>
        <taxon>Peronosporaceae</taxon>
        <taxon>Phytophthora</taxon>
    </lineage>
</organism>
<dbReference type="PROSITE" id="PS50222">
    <property type="entry name" value="EF_HAND_2"/>
    <property type="match status" value="2"/>
</dbReference>
<accession>A0A329SPN7</accession>
<feature type="compositionally biased region" description="Acidic residues" evidence="5">
    <location>
        <begin position="225"/>
        <end position="238"/>
    </location>
</feature>
<feature type="repeat" description="WD" evidence="4">
    <location>
        <begin position="1515"/>
        <end position="1556"/>
    </location>
</feature>
<dbReference type="PANTHER" id="PTHR13720:SF33">
    <property type="entry name" value="HELP DOMAIN-CONTAINING PROTEIN"/>
    <property type="match status" value="1"/>
</dbReference>
<evidence type="ECO:0000313" key="7">
    <source>
        <dbReference type="EMBL" id="KAG2939217.1"/>
    </source>
</evidence>
<evidence type="ECO:0000256" key="5">
    <source>
        <dbReference type="SAM" id="MobiDB-lite"/>
    </source>
</evidence>
<dbReference type="Pfam" id="PF00400">
    <property type="entry name" value="WD40"/>
    <property type="match status" value="3"/>
</dbReference>
<dbReference type="GO" id="GO:0005509">
    <property type="term" value="F:calcium ion binding"/>
    <property type="evidence" value="ECO:0007669"/>
    <property type="project" value="InterPro"/>
</dbReference>
<feature type="domain" description="EF-hand" evidence="6">
    <location>
        <begin position="98"/>
        <end position="133"/>
    </location>
</feature>
<keyword evidence="1 4" id="KW-0853">WD repeat</keyword>
<dbReference type="Pfam" id="PF23409">
    <property type="entry name" value="Beta-prop_EML"/>
    <property type="match status" value="1"/>
</dbReference>
<evidence type="ECO:0000259" key="6">
    <source>
        <dbReference type="PROSITE" id="PS50222"/>
    </source>
</evidence>
<dbReference type="InterPro" id="IPR055439">
    <property type="entry name" value="Beta-prop_EML_1st"/>
</dbReference>
<dbReference type="InterPro" id="IPR036322">
    <property type="entry name" value="WD40_repeat_dom_sf"/>
</dbReference>
<dbReference type="PANTHER" id="PTHR13720">
    <property type="entry name" value="WD-40 REPEAT PROTEIN"/>
    <property type="match status" value="1"/>
</dbReference>
<dbReference type="EMBL" id="RCMI01000052">
    <property type="protein sequence ID" value="KAG2939217.1"/>
    <property type="molecule type" value="Genomic_DNA"/>
</dbReference>
<dbReference type="GO" id="GO:0008017">
    <property type="term" value="F:microtubule binding"/>
    <property type="evidence" value="ECO:0007669"/>
    <property type="project" value="TreeGrafter"/>
</dbReference>
<keyword evidence="2" id="KW-0677">Repeat</keyword>
<protein>
    <recommendedName>
        <fullName evidence="6">EF-hand domain-containing protein</fullName>
    </recommendedName>
</protein>
<dbReference type="SUPFAM" id="SSF50978">
    <property type="entry name" value="WD40 repeat-like"/>
    <property type="match status" value="3"/>
</dbReference>
<feature type="domain" description="EF-hand" evidence="6">
    <location>
        <begin position="62"/>
        <end position="97"/>
    </location>
</feature>
<keyword evidence="9" id="KW-1185">Reference proteome</keyword>
<evidence type="ECO:0000313" key="9">
    <source>
        <dbReference type="Proteomes" id="UP000251314"/>
    </source>
</evidence>
<evidence type="ECO:0000256" key="1">
    <source>
        <dbReference type="ARBA" id="ARBA00022574"/>
    </source>
</evidence>
<comment type="caution">
    <text evidence="8">The sequence shown here is derived from an EMBL/GenBank/DDBJ whole genome shotgun (WGS) entry which is preliminary data.</text>
</comment>
<feature type="region of interest" description="Disordered" evidence="5">
    <location>
        <begin position="220"/>
        <end position="251"/>
    </location>
</feature>
<dbReference type="VEuPathDB" id="FungiDB:PC110_g5246"/>
<dbReference type="PROSITE" id="PS50082">
    <property type="entry name" value="WD_REPEATS_2"/>
    <property type="match status" value="2"/>
</dbReference>
<dbReference type="EMBL" id="MJFZ01000087">
    <property type="protein sequence ID" value="RAW38481.1"/>
    <property type="molecule type" value="Genomic_DNA"/>
</dbReference>
<dbReference type="InterPro" id="IPR018247">
    <property type="entry name" value="EF_Hand_1_Ca_BS"/>
</dbReference>
<dbReference type="Gene3D" id="2.130.10.10">
    <property type="entry name" value="YVTN repeat-like/Quinoprotein amine dehydrogenase"/>
    <property type="match status" value="6"/>
</dbReference>
<dbReference type="SMART" id="SM00320">
    <property type="entry name" value="WD40"/>
    <property type="match status" value="20"/>
</dbReference>
<keyword evidence="3" id="KW-0106">Calcium</keyword>
<feature type="repeat" description="WD" evidence="4">
    <location>
        <begin position="2324"/>
        <end position="2346"/>
    </location>
</feature>
<name>A0A329SPN7_9STRA</name>
<evidence type="ECO:0000313" key="8">
    <source>
        <dbReference type="EMBL" id="RAW38481.1"/>
    </source>
</evidence>
<reference evidence="8 9" key="1">
    <citation type="submission" date="2018-01" db="EMBL/GenBank/DDBJ databases">
        <title>Draft genome of the strawberry crown rot pathogen Phytophthora cactorum.</title>
        <authorList>
            <person name="Armitage A.D."/>
            <person name="Lysoe E."/>
            <person name="Nellist C.F."/>
            <person name="Harrison R.J."/>
            <person name="Brurberg M.B."/>
        </authorList>
    </citation>
    <scope>NUCLEOTIDE SEQUENCE [LARGE SCALE GENOMIC DNA]</scope>
    <source>
        <strain evidence="8 9">10300</strain>
    </source>
</reference>
<sequence>MGAANGTQFRLVDADVELRRETRDFARWTLADVEQLHRRFKKTFGFAVTASQFESLLLLKSPESVGIEEVFEVLDANHDGRVDGLELLAALACVCRATFEDKARFAFDLFDFNHNGSLSLAELALLMKSVLIGMALLTGGGPESSVLPSSLSAADGNSSMEAMMLCLGLAENAFSHVDKATSMLGFEDFIAWARRNREFMLQVERFRLIAEKAVGFEDALSLPDGSDEDSELDVEDLGNPDKRQDTAQLELGTSRKRAEIPPPWMVEPISQPLQNSTASACKKNGMPPPASLQLEWVYGTSGPSARNACRLLATGEAVYFVGSYVVLYSSDRHEQRYYRGHRRAIGCLDVNASGEIVATGDACSASTTSTKAGAEIHVWNARNLQCLAVLRNFHPAGVAHVSFPAAASAATATLRQTQALSIGERSGAGGNSSAVLSSSLMKKKPHETEALLASIGSDDGASMALWNWQKESVAASGRAHPAASGRRARSGASSKRPLALALNEDGDEIVVVGAHFVVFHHVGGRFFKHKKPHWHGTVDPPIHTVPVCLSAVYYGIQTAVIGTARGELLLFERHTLTRCIQAHDPQSSVNVCMLSCQSMVLFSAGKDGQIKQWDSTLRPIGQSLDLHALLPVPEVTPSSSPPLIRPESILEDDDFRICSLDYDAQRKRFLVATRTGNIFGIDDEVSTSTGTSRWNIVASGHTGQPTRSIATASTVGGCFASCGIGERFAKMWSLRRHAFVQHLRFPGASATPSALEFSSDGERLAVGSEDGTVMIARRTGAASSSVMTMETTMKNTSSAVVAMRFGPLKSDSLLAVARDNGLIYLYRLEPGGRRVSRYMLLKPHAEVGTGGNASDVTRAHALDFSVDGAFLRTQHGNSMLCFWDLRQRAGTRVTSMATLRNVQWQTHSTSIGWDVGGLQLNSQVNEGGDCVAANRTRGLVLILNGDGDGDINLAPFPCPPSTTVNDDSEHCWLSRRIPQAHLPKQVSLFDSPSCRPSVFGGFALRGSVAITSSQFDPAICQWRVEKELADVQPRPTCLYDQVLRKRLQVLGLKDVYFDNDTLVESCEGRVLLRKSGGDVSHAVVVRGASESQSQRSEAPDLALTLSYVYGFNHRSMSVNQSLTCLGNGSYVYGAGPLLIVRHLHSFGTRQRIVTSGLQHSVSCIVKHPSESILAVGSRRDDRVVLLRTEKTSASGTTSGDSFQLVATLKAGLIPSSDKKTLIAVDFCDSNDSNTRNIQSDLVAVIWKNARSHVHTLVFYAWKRQLLLTHTTMTRLPVLFGRFAGSSDTGVNFISGGVDHITFWDFNPASGLVTAQQGVFGRHAIVQTMLCAVRVAPFVVTGGEDGSVVLWESSVAAHSIQPSSSSRHSSNGEGVVALEHLQASQVVLSALRNGTLVVWRYPTTRSPTRTRTSGGRIQASTFLQLVRVITVYDASKSRPTSTLSPLFNSSTISNLTSTDDTYVQGMRLLDDASIAAVVLSNGEVISVELESIIEESVATNQAIAAPQEISEQTKVLMNFSSEINDIALHPRDLRWASASADGHVYVWNLHTNLLLQQQIMPSPPRSLAWSSTSEHLAVSLSDGIVAILDGTTLEPLLQFTCGDTENAQMRSTAIPKWCTVVKYFPLQSQTGSNTTRSWLALACRDYNVYVYSVENTGADASPPVYSLRHTFVGHTAPVEALDFSLDGEFLQSATSSNDRQLLRWALQKEPVNTDPAKDTAPGWALLDDAWASWTPTIAGPVEGLAECCGVGMTTSLARINSEVTSAKDADGTSNTKNWSSPLPTMVVGLDDGSLMLSWYPLTRGDVTVPVLSAESERSNGPAVVTKKYTGCFSRGSMIRRVGFSFANAFVVALARNSSGGTQVAVWKTDYDDELRLRQRFALKSTVSLETDPTWYVSPVDRTLLEECIRAQRTKEPISKSVPCTEDVEERDNKWLETEDALANDEDAYLEFVYGLNPGATGSRNVFYADDAWEIVYAAGACGVVYNTKTQTQLLNYKAESGRQSVISALAVHPKGDLVASGECLVRASGAPEIVIWDANSGSTVVRVASKHQPGVLLLEFSPEGHRLASVGMESDHTLAIYAISGGEREGGRLRATLLMTCKTSTRRVWGLSFGEDGELATCGDQHILFWQQGTANSGRNGEDDTRSTGLKSGLLTSHKECNPQATLLQIAHMSGRARVVVSSQADGSLYVWKDRVCVIVRRDAHGDAPIPALAVDRKQSLLYSAGADSRVCAWNAQLELVRVVADIAQLNTGSLPLTNTSIQSLSVRDGHVLFTTAGSEVCELVGTGSTQKTQEKDWRLHVYIRGHANGQLCGLAVHPCKRAQFASAGDDGIVRLWDAATRSLLAFHQWNCASEFSTGAGGNDQLRALAFSADGKHLAVGTVDGVVRVLTAALDGVVTQWSCWQDQQQGHAVLTLQYSPDGTFLAVGCQDGTVHVYNAASYLKITMLRGLTPTTDTMRLDFARDRPVLHMQCNDNEIRYWELGTWKTLSSVHARDVHWESKRYPSLVNGSTQSEDFNGAVIAVDGHATPVTNWAVTKNEHFLLSTGGADRVVCQFRLPPRSAGSTQ</sequence>
<evidence type="ECO:0000256" key="2">
    <source>
        <dbReference type="ARBA" id="ARBA00022737"/>
    </source>
</evidence>
<dbReference type="InterPro" id="IPR002048">
    <property type="entry name" value="EF_hand_dom"/>
</dbReference>
<dbReference type="InterPro" id="IPR005108">
    <property type="entry name" value="HELP"/>
</dbReference>
<dbReference type="SUPFAM" id="SSF47473">
    <property type="entry name" value="EF-hand"/>
    <property type="match status" value="1"/>
</dbReference>
<dbReference type="PROSITE" id="PS00018">
    <property type="entry name" value="EF_HAND_1"/>
    <property type="match status" value="2"/>
</dbReference>
<evidence type="ECO:0000256" key="3">
    <source>
        <dbReference type="ARBA" id="ARBA00022837"/>
    </source>
</evidence>
<evidence type="ECO:0000256" key="4">
    <source>
        <dbReference type="PROSITE-ProRule" id="PRU00221"/>
    </source>
</evidence>
<dbReference type="Proteomes" id="UP000251314">
    <property type="component" value="Unassembled WGS sequence"/>
</dbReference>
<dbReference type="InterPro" id="IPR011992">
    <property type="entry name" value="EF-hand-dom_pair"/>
</dbReference>
<dbReference type="STRING" id="29920.A0A329SPN7"/>
<dbReference type="InterPro" id="IPR050630">
    <property type="entry name" value="WD_repeat_EMAP"/>
</dbReference>
<dbReference type="InterPro" id="IPR055442">
    <property type="entry name" value="Beta-prop_EML-like_2nd"/>
</dbReference>
<dbReference type="SMART" id="SM00054">
    <property type="entry name" value="EFh"/>
    <property type="match status" value="2"/>
</dbReference>
<feature type="region of interest" description="Disordered" evidence="5">
    <location>
        <begin position="2135"/>
        <end position="2154"/>
    </location>
</feature>
<dbReference type="Pfam" id="PF23414">
    <property type="entry name" value="Beta-prop_EML_2"/>
    <property type="match status" value="2"/>
</dbReference>
<dbReference type="Proteomes" id="UP000774804">
    <property type="component" value="Unassembled WGS sequence"/>
</dbReference>
<reference evidence="7" key="2">
    <citation type="submission" date="2018-10" db="EMBL/GenBank/DDBJ databases">
        <title>Effector identification in a new, highly contiguous assembly of the strawberry crown rot pathogen Phytophthora cactorum.</title>
        <authorList>
            <person name="Armitage A.D."/>
            <person name="Nellist C.F."/>
            <person name="Bates H."/>
            <person name="Vickerstaff R.J."/>
            <person name="Harrison R.J."/>
        </authorList>
    </citation>
    <scope>NUCLEOTIDE SEQUENCE</scope>
    <source>
        <strain evidence="7">4032</strain>
    </source>
</reference>
<dbReference type="SUPFAM" id="SSF82171">
    <property type="entry name" value="DPP6 N-terminal domain-like"/>
    <property type="match status" value="1"/>
</dbReference>